<dbReference type="InterPro" id="IPR012337">
    <property type="entry name" value="RNaseH-like_sf"/>
</dbReference>
<feature type="compositionally biased region" description="Gly residues" evidence="2">
    <location>
        <begin position="105"/>
        <end position="114"/>
    </location>
</feature>
<comment type="similarity">
    <text evidence="1">Belongs to the argonaute family.</text>
</comment>
<dbReference type="CDD" id="cd02846">
    <property type="entry name" value="PAZ_argonaute_like"/>
    <property type="match status" value="1"/>
</dbReference>
<dbReference type="Pfam" id="PF02171">
    <property type="entry name" value="Piwi"/>
    <property type="match status" value="1"/>
</dbReference>
<dbReference type="Gene3D" id="2.170.260.10">
    <property type="entry name" value="paz domain"/>
    <property type="match status" value="1"/>
</dbReference>
<evidence type="ECO:0000313" key="6">
    <source>
        <dbReference type="Proteomes" id="UP001367676"/>
    </source>
</evidence>
<dbReference type="PROSITE" id="PS50822">
    <property type="entry name" value="PIWI"/>
    <property type="match status" value="1"/>
</dbReference>
<dbReference type="Pfam" id="PF16488">
    <property type="entry name" value="ArgoL2"/>
    <property type="match status" value="1"/>
</dbReference>
<reference evidence="5 6" key="1">
    <citation type="submission" date="2024-03" db="EMBL/GenBank/DDBJ databases">
        <title>Adaptation during the transition from Ophiocordyceps entomopathogen to insect associate is accompanied by gene loss and intensified selection.</title>
        <authorList>
            <person name="Ward C.M."/>
            <person name="Onetto C.A."/>
            <person name="Borneman A.R."/>
        </authorList>
    </citation>
    <scope>NUCLEOTIDE SEQUENCE [LARGE SCALE GENOMIC DNA]</scope>
    <source>
        <strain evidence="5">AWRI1</strain>
        <tissue evidence="5">Single Adult Female</tissue>
    </source>
</reference>
<dbReference type="EMBL" id="JBBCAQ010000006">
    <property type="protein sequence ID" value="KAK7603257.1"/>
    <property type="molecule type" value="Genomic_DNA"/>
</dbReference>
<organism evidence="5 6">
    <name type="scientific">Parthenolecanium corni</name>
    <dbReference type="NCBI Taxonomy" id="536013"/>
    <lineage>
        <taxon>Eukaryota</taxon>
        <taxon>Metazoa</taxon>
        <taxon>Ecdysozoa</taxon>
        <taxon>Arthropoda</taxon>
        <taxon>Hexapoda</taxon>
        <taxon>Insecta</taxon>
        <taxon>Pterygota</taxon>
        <taxon>Neoptera</taxon>
        <taxon>Paraneoptera</taxon>
        <taxon>Hemiptera</taxon>
        <taxon>Sternorrhyncha</taxon>
        <taxon>Coccoidea</taxon>
        <taxon>Coccidae</taxon>
        <taxon>Parthenolecanium</taxon>
    </lineage>
</organism>
<dbReference type="InterPro" id="IPR003100">
    <property type="entry name" value="PAZ_dom"/>
</dbReference>
<dbReference type="SMART" id="SM00950">
    <property type="entry name" value="Piwi"/>
    <property type="match status" value="1"/>
</dbReference>
<dbReference type="Gene3D" id="3.40.50.2300">
    <property type="match status" value="1"/>
</dbReference>
<dbReference type="Pfam" id="PF16486">
    <property type="entry name" value="ArgoN"/>
    <property type="match status" value="1"/>
</dbReference>
<dbReference type="Proteomes" id="UP001367676">
    <property type="component" value="Unassembled WGS sequence"/>
</dbReference>
<feature type="compositionally biased region" description="Low complexity" evidence="2">
    <location>
        <begin position="230"/>
        <end position="239"/>
    </location>
</feature>
<evidence type="ECO:0000259" key="3">
    <source>
        <dbReference type="PROSITE" id="PS50821"/>
    </source>
</evidence>
<feature type="compositionally biased region" description="Basic and acidic residues" evidence="2">
    <location>
        <begin position="186"/>
        <end position="198"/>
    </location>
</feature>
<dbReference type="Gene3D" id="3.30.420.10">
    <property type="entry name" value="Ribonuclease H-like superfamily/Ribonuclease H"/>
    <property type="match status" value="1"/>
</dbReference>
<dbReference type="Pfam" id="PF02170">
    <property type="entry name" value="PAZ"/>
    <property type="match status" value="1"/>
</dbReference>
<feature type="compositionally biased region" description="Low complexity" evidence="2">
    <location>
        <begin position="142"/>
        <end position="153"/>
    </location>
</feature>
<dbReference type="SMART" id="SM01163">
    <property type="entry name" value="DUF1785"/>
    <property type="match status" value="1"/>
</dbReference>
<feature type="compositionally biased region" description="Gly residues" evidence="2">
    <location>
        <begin position="67"/>
        <end position="78"/>
    </location>
</feature>
<proteinExistence type="inferred from homology"/>
<name>A0AAN9YA00_9HEMI</name>
<comment type="caution">
    <text evidence="5">The sequence shown here is derived from an EMBL/GenBank/DDBJ whole genome shotgun (WGS) entry which is preliminary data.</text>
</comment>
<dbReference type="PANTHER" id="PTHR22891">
    <property type="entry name" value="EUKARYOTIC TRANSLATION INITIATION FACTOR 2C"/>
    <property type="match status" value="1"/>
</dbReference>
<feature type="domain" description="PAZ" evidence="3">
    <location>
        <begin position="517"/>
        <end position="633"/>
    </location>
</feature>
<feature type="compositionally biased region" description="Low complexity" evidence="2">
    <location>
        <begin position="115"/>
        <end position="124"/>
    </location>
</feature>
<feature type="domain" description="Piwi" evidence="4">
    <location>
        <begin position="799"/>
        <end position="1101"/>
    </location>
</feature>
<evidence type="ECO:0000259" key="4">
    <source>
        <dbReference type="PROSITE" id="PS50822"/>
    </source>
</evidence>
<feature type="compositionally biased region" description="Low complexity" evidence="2">
    <location>
        <begin position="33"/>
        <end position="42"/>
    </location>
</feature>
<dbReference type="SUPFAM" id="SSF53098">
    <property type="entry name" value="Ribonuclease H-like"/>
    <property type="match status" value="1"/>
</dbReference>
<feature type="region of interest" description="Disordered" evidence="2">
    <location>
        <begin position="1"/>
        <end position="294"/>
    </location>
</feature>
<evidence type="ECO:0000313" key="5">
    <source>
        <dbReference type="EMBL" id="KAK7603257.1"/>
    </source>
</evidence>
<dbReference type="GO" id="GO:0034587">
    <property type="term" value="P:piRNA processing"/>
    <property type="evidence" value="ECO:0007669"/>
    <property type="project" value="UniProtKB-ARBA"/>
</dbReference>
<dbReference type="InterPro" id="IPR045246">
    <property type="entry name" value="Piwi_ago-like"/>
</dbReference>
<dbReference type="InterPro" id="IPR036085">
    <property type="entry name" value="PAZ_dom_sf"/>
</dbReference>
<gene>
    <name evidence="5" type="ORF">V9T40_003256</name>
</gene>
<evidence type="ECO:0000256" key="2">
    <source>
        <dbReference type="SAM" id="MobiDB-lite"/>
    </source>
</evidence>
<dbReference type="AlphaFoldDB" id="A0AAN9YA00"/>
<dbReference type="InterPro" id="IPR003165">
    <property type="entry name" value="Piwi"/>
</dbReference>
<keyword evidence="6" id="KW-1185">Reference proteome</keyword>
<dbReference type="InterPro" id="IPR014811">
    <property type="entry name" value="ArgoL1"/>
</dbReference>
<dbReference type="InterPro" id="IPR032472">
    <property type="entry name" value="ArgoL2"/>
</dbReference>
<dbReference type="PROSITE" id="PS50821">
    <property type="entry name" value="PAZ"/>
    <property type="match status" value="1"/>
</dbReference>
<accession>A0AAN9YA00</accession>
<dbReference type="Pfam" id="PF08699">
    <property type="entry name" value="ArgoL1"/>
    <property type="match status" value="1"/>
</dbReference>
<protein>
    <submittedName>
        <fullName evidence="5">Uncharacterized protein</fullName>
    </submittedName>
</protein>
<dbReference type="InterPro" id="IPR036397">
    <property type="entry name" value="RNaseH_sf"/>
</dbReference>
<evidence type="ECO:0000256" key="1">
    <source>
        <dbReference type="RuleBase" id="RU361178"/>
    </source>
</evidence>
<dbReference type="SUPFAM" id="SSF101690">
    <property type="entry name" value="PAZ domain"/>
    <property type="match status" value="1"/>
</dbReference>
<dbReference type="InterPro" id="IPR032474">
    <property type="entry name" value="Argonaute_N"/>
</dbReference>
<dbReference type="SMART" id="SM00949">
    <property type="entry name" value="PAZ"/>
    <property type="match status" value="1"/>
</dbReference>
<dbReference type="GO" id="GO:0003723">
    <property type="term" value="F:RNA binding"/>
    <property type="evidence" value="ECO:0007669"/>
    <property type="project" value="InterPro"/>
</dbReference>
<dbReference type="CDD" id="cd04657">
    <property type="entry name" value="Piwi_ago-like"/>
    <property type="match status" value="1"/>
</dbReference>
<sequence length="1133" mass="127373">MEGRRGGQRKPGGPGGPPRNQQGRPGPEGSGSQGQQHRQGGQWAPRGRGSQHTGRPDQSGPSRHQQGGPGQEGSGSQGGQWAPRGRGSQHTGRPDQSGPSRHQQGGPGQEGSGSQGQQHRQGGQWAPRGRGSQHTGGRPDQSGHSGYQGQQHQGGRGHPRGHQHGQSFRQGPRDEQGPGPQGQRQYQDRQYRDDRSRDQGFQPSQRPQESFERSSAPAWEIKPEPRSQEPAFQQPAPAQLSTTVPAQAPPAEAISQPTPAEVKPGGKKKKGKGQDGQKPAPPATPSTSASEIGDVVKKSEKMALQTFDLPKRKEHTVTHGGNHVMKIITIAVNYLPLNIKNTKLKVYHYDVAFKPETPKYLLRSALEEVRKRHFSNRYPAFDGKKNMYVAGNPLNRPTIRDTVTVPNHETGRDKEFDVTIKLVNDNLNLAQIFEYCQRGVTSNIPQTEIQAMDIALRSGLTNHFTPAGRSFFTRPQRPDILGGGMELWHGFYQSAIPAWKPYLNIDVANKAFPIEQRVLDFMCEEFQCNENSFQRGLEAYQKERLREFLTGLKVSYEMPTPGGPVQRRIYKVTGLGDTPIRATFIPGDNAPRTSVGQYYRDVKNYNIRYPELPLLVLGTQGALVPIELCKIIGNQAVMRKLDERQTANMVRAAARPTYERREKIDNCIRQANFARNPTLQEFGIEVQTTFETVDAVVMKAPSIAYKKKLTDVRDGVWRLDKDNFLFPSEIPPWAVFNLNPRTPQNKISELERLMGNVGSELGMRVPRPQQSYTIDQRARPNERDIENDLREFSKLGVKFVIVILPNRNETYGQVKRASEWRTGVLTQCIKARTMDRINSMTVTNILLKVNAKLSGVNHCIAPTFKPKILAEPFMLVGADVTHPSPGAGAERIPSIAAVAASNDDYGFQYKMVYRLQPSREEMIIDLANVMKEQLEFYIKKNGHEPQKIIYYRDGVSEGQFQQVLVAELLAIRRACSMIRPSYEPPITFLVVQKRHHTRFFPRPQDGDRKNCNVPAGTIVDKKITHPTEVDFYLVSHQSIQGTARPTKYHLLWDDSDIDQVELEKMTYYLCHMFSRCTRSVSYPAPTYYAHLGAFRARNWWNSLSPNMSQLAQEQEKIGKISDNILNNHPMFFT</sequence>